<dbReference type="HOGENOM" id="CLU_3375386_0_0_6"/>
<dbReference type="AlphaFoldDB" id="I3UN51"/>
<dbReference type="Proteomes" id="UP000005268">
    <property type="component" value="Chromosome"/>
</dbReference>
<protein>
    <submittedName>
        <fullName evidence="1">Uncharacterized protein</fullName>
    </submittedName>
</protein>
<organism evidence="1 2">
    <name type="scientific">Pseudomonas putida ND6</name>
    <dbReference type="NCBI Taxonomy" id="231023"/>
    <lineage>
        <taxon>Bacteria</taxon>
        <taxon>Pseudomonadati</taxon>
        <taxon>Pseudomonadota</taxon>
        <taxon>Gammaproteobacteria</taxon>
        <taxon>Pseudomonadales</taxon>
        <taxon>Pseudomonadaceae</taxon>
        <taxon>Pseudomonas</taxon>
    </lineage>
</organism>
<sequence>MLVLSDSCLSAAESRKLCRQRTFYSRNPWFDSFS</sequence>
<evidence type="ECO:0000313" key="2">
    <source>
        <dbReference type="Proteomes" id="UP000005268"/>
    </source>
</evidence>
<gene>
    <name evidence="1" type="ORF">YSA_00276</name>
</gene>
<name>I3UN51_PSEPU</name>
<dbReference type="KEGG" id="ppi:YSA_00276"/>
<reference evidence="1 2" key="1">
    <citation type="journal article" date="2012" name="J. Bacteriol.">
        <title>Complete Genome Sequence of the Naphthalene-Degrading Pseudomonas putida Strain ND6.</title>
        <authorList>
            <person name="Li S."/>
            <person name="Zhao H."/>
            <person name="Li Y."/>
            <person name="Niu S."/>
            <person name="Cai B."/>
        </authorList>
    </citation>
    <scope>NUCLEOTIDE SEQUENCE [LARGE SCALE GENOMIC DNA]</scope>
    <source>
        <strain evidence="1 2">ND6</strain>
    </source>
</reference>
<proteinExistence type="predicted"/>
<evidence type="ECO:0000313" key="1">
    <source>
        <dbReference type="EMBL" id="AFK66922.1"/>
    </source>
</evidence>
<accession>I3UN51</accession>
<dbReference type="EMBL" id="CP003588">
    <property type="protein sequence ID" value="AFK66922.1"/>
    <property type="molecule type" value="Genomic_DNA"/>
</dbReference>